<dbReference type="Proteomes" id="UP000177130">
    <property type="component" value="Unassembled WGS sequence"/>
</dbReference>
<comment type="caution">
    <text evidence="1">The sequence shown here is derived from an EMBL/GenBank/DDBJ whole genome shotgun (WGS) entry which is preliminary data.</text>
</comment>
<dbReference type="InterPro" id="IPR014729">
    <property type="entry name" value="Rossmann-like_a/b/a_fold"/>
</dbReference>
<dbReference type="SUPFAM" id="SSF52402">
    <property type="entry name" value="Adenine nucleotide alpha hydrolases-like"/>
    <property type="match status" value="1"/>
</dbReference>
<evidence type="ECO:0000313" key="2">
    <source>
        <dbReference type="Proteomes" id="UP000177130"/>
    </source>
</evidence>
<dbReference type="NCBIfam" id="TIGR03573">
    <property type="entry name" value="WbuX"/>
    <property type="match status" value="1"/>
</dbReference>
<dbReference type="AlphaFoldDB" id="A0A1G2MKZ6"/>
<sequence>MNIEDTKILNNLRRCTRCVLPETHESVIFDKEGVCNVCRNSEVKKTIDWKAREKELHELVEQYRGKGVYDCIIPFSGGKDSTYTLWYVVERLKLKPLVVSFDHGFYRPRTVENNEKTQRTLGVDFLKFRSDWKVVRLLMKEALKRKGDFDWHAHAGSFAYPMQIAVKHKIPLLFWGEPSAEYTAYYNYNDTEEVDERRFNRFVNLGITAEDMQGFLKDKVTARDLDPYRYPALQDLKALNVRSVCLGSYIPWDVKKNSDIISKKIGWQGDHVEGVPPKYYYEKIEYQLQGPRDYLKFIKRGYARTTHLCSIDIRNGRMTRGEAAKLIRKYEGKRPPSLDYILKIIGITEKEWRKIAVSHTVPPYKHDFSKEKNDKMLWDMKLWDWKP</sequence>
<dbReference type="Gene3D" id="3.40.50.620">
    <property type="entry name" value="HUPs"/>
    <property type="match status" value="1"/>
</dbReference>
<dbReference type="EMBL" id="MHRK01000008">
    <property type="protein sequence ID" value="OHA24600.1"/>
    <property type="molecule type" value="Genomic_DNA"/>
</dbReference>
<name>A0A1G2MKZ6_9BACT</name>
<gene>
    <name evidence="1" type="ORF">A3C72_01740</name>
</gene>
<organism evidence="1 2">
    <name type="scientific">Candidatus Taylorbacteria bacterium RIFCSPHIGHO2_02_FULL_43_32b</name>
    <dbReference type="NCBI Taxonomy" id="1802306"/>
    <lineage>
        <taxon>Bacteria</taxon>
        <taxon>Candidatus Tayloriibacteriota</taxon>
    </lineage>
</organism>
<proteinExistence type="predicted"/>
<dbReference type="InterPro" id="IPR020022">
    <property type="entry name" value="N-acetyl_sugar_amidoTrfase"/>
</dbReference>
<reference evidence="1 2" key="1">
    <citation type="journal article" date="2016" name="Nat. Commun.">
        <title>Thousands of microbial genomes shed light on interconnected biogeochemical processes in an aquifer system.</title>
        <authorList>
            <person name="Anantharaman K."/>
            <person name="Brown C.T."/>
            <person name="Hug L.A."/>
            <person name="Sharon I."/>
            <person name="Castelle C.J."/>
            <person name="Probst A.J."/>
            <person name="Thomas B.C."/>
            <person name="Singh A."/>
            <person name="Wilkins M.J."/>
            <person name="Karaoz U."/>
            <person name="Brodie E.L."/>
            <person name="Williams K.H."/>
            <person name="Hubbard S.S."/>
            <person name="Banfield J.F."/>
        </authorList>
    </citation>
    <scope>NUCLEOTIDE SEQUENCE [LARGE SCALE GENOMIC DNA]</scope>
</reference>
<accession>A0A1G2MKZ6</accession>
<protein>
    <submittedName>
        <fullName evidence="1">ATPase</fullName>
    </submittedName>
</protein>
<dbReference type="STRING" id="1802306.A3C72_01740"/>
<evidence type="ECO:0000313" key="1">
    <source>
        <dbReference type="EMBL" id="OHA24600.1"/>
    </source>
</evidence>